<dbReference type="RefSeq" id="WP_072403063.1">
    <property type="nucleotide sequence ID" value="NZ_FPKV01000003.1"/>
</dbReference>
<dbReference type="AlphaFoldDB" id="A0A1K2INX8"/>
<proteinExistence type="predicted"/>
<dbReference type="Gene3D" id="3.30.70.100">
    <property type="match status" value="1"/>
</dbReference>
<protein>
    <recommendedName>
        <fullName evidence="1">EthD domain-containing protein</fullName>
    </recommendedName>
</protein>
<reference evidence="2 3" key="1">
    <citation type="submission" date="2016-10" db="EMBL/GenBank/DDBJ databases">
        <authorList>
            <person name="de Groot N.N."/>
        </authorList>
    </citation>
    <scope>NUCLEOTIDE SEQUENCE [LARGE SCALE GENOMIC DNA]</scope>
    <source>
        <strain evidence="2 3">DSM 18180</strain>
    </source>
</reference>
<dbReference type="NCBIfam" id="TIGR02118">
    <property type="entry name" value="EthD family reductase"/>
    <property type="match status" value="1"/>
</dbReference>
<feature type="domain" description="EthD" evidence="1">
    <location>
        <begin position="11"/>
        <end position="89"/>
    </location>
</feature>
<dbReference type="Proteomes" id="UP000182544">
    <property type="component" value="Unassembled WGS sequence"/>
</dbReference>
<name>A0A1K2INX8_9FLAO</name>
<evidence type="ECO:0000313" key="3">
    <source>
        <dbReference type="Proteomes" id="UP000182544"/>
    </source>
</evidence>
<organism evidence="2 3">
    <name type="scientific">Flaviramulus basaltis</name>
    <dbReference type="NCBI Taxonomy" id="369401"/>
    <lineage>
        <taxon>Bacteria</taxon>
        <taxon>Pseudomonadati</taxon>
        <taxon>Bacteroidota</taxon>
        <taxon>Flavobacteriia</taxon>
        <taxon>Flavobacteriales</taxon>
        <taxon>Flavobacteriaceae</taxon>
        <taxon>Flaviramulus</taxon>
    </lineage>
</organism>
<dbReference type="GO" id="GO:0016491">
    <property type="term" value="F:oxidoreductase activity"/>
    <property type="evidence" value="ECO:0007669"/>
    <property type="project" value="InterPro"/>
</dbReference>
<dbReference type="OrthoDB" id="5343971at2"/>
<dbReference type="InterPro" id="IPR009799">
    <property type="entry name" value="EthD_dom"/>
</dbReference>
<keyword evidence="3" id="KW-1185">Reference proteome</keyword>
<dbReference type="EMBL" id="FPKV01000003">
    <property type="protein sequence ID" value="SFZ93962.1"/>
    <property type="molecule type" value="Genomic_DNA"/>
</dbReference>
<gene>
    <name evidence="2" type="ORF">SAMN05428642_103462</name>
</gene>
<evidence type="ECO:0000259" key="1">
    <source>
        <dbReference type="Pfam" id="PF07110"/>
    </source>
</evidence>
<dbReference type="InterPro" id="IPR011008">
    <property type="entry name" value="Dimeric_a/b-barrel"/>
</dbReference>
<dbReference type="PANTHER" id="PTHR40260:SF2">
    <property type="entry name" value="BLR8190 PROTEIN"/>
    <property type="match status" value="1"/>
</dbReference>
<dbReference type="STRING" id="369401.SAMN05428642_103462"/>
<evidence type="ECO:0000313" key="2">
    <source>
        <dbReference type="EMBL" id="SFZ93962.1"/>
    </source>
</evidence>
<dbReference type="SUPFAM" id="SSF54909">
    <property type="entry name" value="Dimeric alpha+beta barrel"/>
    <property type="match status" value="1"/>
</dbReference>
<dbReference type="Pfam" id="PF07110">
    <property type="entry name" value="EthD"/>
    <property type="match status" value="1"/>
</dbReference>
<accession>A0A1K2INX8</accession>
<dbReference type="PANTHER" id="PTHR40260">
    <property type="entry name" value="BLR8190 PROTEIN"/>
    <property type="match status" value="1"/>
</dbReference>
<sequence>MIKLTVLYGHPIDVLAFENYYTNNHLPIAAKLKGHEKLELTKLTSGPDGEKPAYYRIAEFWYSSPEAMQKSMNSTEGQATAADLSNFATGGATLMVGVVE</sequence>